<evidence type="ECO:0000313" key="2">
    <source>
        <dbReference type="EMBL" id="ORY35373.1"/>
    </source>
</evidence>
<dbReference type="EMBL" id="MCFC01000001">
    <property type="protein sequence ID" value="ORY35373.1"/>
    <property type="molecule type" value="Genomic_DNA"/>
</dbReference>
<dbReference type="OrthoDB" id="2579385at2759"/>
<accession>A0A1Y2BKS1</accession>
<name>A0A1Y2BKS1_9TREE</name>
<sequence length="191" mass="20290">MLVHVLQIVLLTLPIALAVPTTAERDVSLSSLVGDLVCPKGQTLFQVFNDVVVPNTPPAKVWSYLGNFCDVSWQDFDLISTTGQCNAHESTRTVSTLGLSLTEQLVLNTGSASSPAPWQTLFVQAFELVGNPQVAGASFTNVHDLIKVSKVGTATEVHWEVIGCSNNTAIAQSIFSQVHGGALAGTVTHFT</sequence>
<evidence type="ECO:0000313" key="3">
    <source>
        <dbReference type="Proteomes" id="UP000193986"/>
    </source>
</evidence>
<gene>
    <name evidence="2" type="ORF">BCR39DRAFT_509129</name>
</gene>
<keyword evidence="3" id="KW-1185">Reference proteome</keyword>
<dbReference type="InParanoid" id="A0A1Y2BKS1"/>
<proteinExistence type="predicted"/>
<feature type="chain" id="PRO_5013028182" evidence="1">
    <location>
        <begin position="19"/>
        <end position="191"/>
    </location>
</feature>
<keyword evidence="1" id="KW-0732">Signal</keyword>
<reference evidence="2 3" key="1">
    <citation type="submission" date="2016-07" db="EMBL/GenBank/DDBJ databases">
        <title>Pervasive Adenine N6-methylation of Active Genes in Fungi.</title>
        <authorList>
            <consortium name="DOE Joint Genome Institute"/>
            <person name="Mondo S.J."/>
            <person name="Dannebaum R.O."/>
            <person name="Kuo R.C."/>
            <person name="Labutti K."/>
            <person name="Haridas S."/>
            <person name="Kuo A."/>
            <person name="Salamov A."/>
            <person name="Ahrendt S.R."/>
            <person name="Lipzen A."/>
            <person name="Sullivan W."/>
            <person name="Andreopoulos W.B."/>
            <person name="Clum A."/>
            <person name="Lindquist E."/>
            <person name="Daum C."/>
            <person name="Ramamoorthy G.K."/>
            <person name="Gryganskyi A."/>
            <person name="Culley D."/>
            <person name="Magnuson J.K."/>
            <person name="James T.Y."/>
            <person name="O'Malley M.A."/>
            <person name="Stajich J.E."/>
            <person name="Spatafora J.W."/>
            <person name="Visel A."/>
            <person name="Grigoriev I.V."/>
        </authorList>
    </citation>
    <scope>NUCLEOTIDE SEQUENCE [LARGE SCALE GENOMIC DNA]</scope>
    <source>
        <strain evidence="2 3">68-887.2</strain>
    </source>
</reference>
<dbReference type="Proteomes" id="UP000193986">
    <property type="component" value="Unassembled WGS sequence"/>
</dbReference>
<comment type="caution">
    <text evidence="2">The sequence shown here is derived from an EMBL/GenBank/DDBJ whole genome shotgun (WGS) entry which is preliminary data.</text>
</comment>
<dbReference type="AlphaFoldDB" id="A0A1Y2BKS1"/>
<feature type="signal peptide" evidence="1">
    <location>
        <begin position="1"/>
        <end position="18"/>
    </location>
</feature>
<protein>
    <submittedName>
        <fullName evidence="2">Uncharacterized protein</fullName>
    </submittedName>
</protein>
<evidence type="ECO:0000256" key="1">
    <source>
        <dbReference type="SAM" id="SignalP"/>
    </source>
</evidence>
<organism evidence="2 3">
    <name type="scientific">Naematelia encephala</name>
    <dbReference type="NCBI Taxonomy" id="71784"/>
    <lineage>
        <taxon>Eukaryota</taxon>
        <taxon>Fungi</taxon>
        <taxon>Dikarya</taxon>
        <taxon>Basidiomycota</taxon>
        <taxon>Agaricomycotina</taxon>
        <taxon>Tremellomycetes</taxon>
        <taxon>Tremellales</taxon>
        <taxon>Naemateliaceae</taxon>
        <taxon>Naematelia</taxon>
    </lineage>
</organism>